<name>A0ABZ2F7Q9_METCP</name>
<keyword evidence="2" id="KW-1185">Reference proteome</keyword>
<evidence type="ECO:0000313" key="2">
    <source>
        <dbReference type="Proteomes" id="UP001359308"/>
    </source>
</evidence>
<evidence type="ECO:0000313" key="1">
    <source>
        <dbReference type="EMBL" id="WWF03282.1"/>
    </source>
</evidence>
<sequence length="125" mass="14536">MSRVSQYGGGVMGSIQAIANPQPNELDLKRIERAIQARKRYRYVTPEVHPTEDGYLIQSSCCSRNIDPNGGVIDIALLEFKPNRGCWWLYHKDHTIGHWIMHGEYRSLQQILALLNEDPNRRFWQ</sequence>
<gene>
    <name evidence="1" type="ORF">N4J17_06595</name>
</gene>
<protein>
    <submittedName>
        <fullName evidence="1">DUF3024 domain-containing protein</fullName>
    </submittedName>
</protein>
<accession>A0ABZ2F7Q9</accession>
<dbReference type="InterPro" id="IPR021388">
    <property type="entry name" value="DUF3024"/>
</dbReference>
<dbReference type="Pfam" id="PF11225">
    <property type="entry name" value="DUF3024"/>
    <property type="match status" value="1"/>
</dbReference>
<proteinExistence type="predicted"/>
<dbReference type="EMBL" id="CP104311">
    <property type="protein sequence ID" value="WWF03282.1"/>
    <property type="molecule type" value="Genomic_DNA"/>
</dbReference>
<organism evidence="1 2">
    <name type="scientific">Methylococcus capsulatus</name>
    <dbReference type="NCBI Taxonomy" id="414"/>
    <lineage>
        <taxon>Bacteria</taxon>
        <taxon>Pseudomonadati</taxon>
        <taxon>Pseudomonadota</taxon>
        <taxon>Gammaproteobacteria</taxon>
        <taxon>Methylococcales</taxon>
        <taxon>Methylococcaceae</taxon>
        <taxon>Methylococcus</taxon>
    </lineage>
</organism>
<dbReference type="Proteomes" id="UP001359308">
    <property type="component" value="Chromosome"/>
</dbReference>
<reference evidence="1 2" key="1">
    <citation type="submission" date="2022-09" db="EMBL/GenBank/DDBJ databases">
        <authorList>
            <person name="Giprobiosintez L."/>
        </authorList>
    </citation>
    <scope>NUCLEOTIDE SEQUENCE [LARGE SCALE GENOMIC DNA]</scope>
    <source>
        <strain evidence="2">VKPM-B-12549 (GBS-15)</strain>
    </source>
</reference>